<evidence type="ECO:0000313" key="8">
    <source>
        <dbReference type="EMBL" id="NXK53719.1"/>
    </source>
</evidence>
<comment type="catalytic activity">
    <reaction evidence="7">
        <text>N-terminal N-formyl-L-methionyl-[peptide] + H2O = N-terminal L-methionyl-[peptide] + formate</text>
        <dbReference type="Rhea" id="RHEA:24420"/>
        <dbReference type="Rhea" id="RHEA-COMP:10639"/>
        <dbReference type="Rhea" id="RHEA-COMP:10640"/>
        <dbReference type="ChEBI" id="CHEBI:15377"/>
        <dbReference type="ChEBI" id="CHEBI:15740"/>
        <dbReference type="ChEBI" id="CHEBI:49298"/>
        <dbReference type="ChEBI" id="CHEBI:64731"/>
        <dbReference type="EC" id="3.5.1.88"/>
    </reaction>
</comment>
<name>A0A7L0KBV9_CHATO</name>
<dbReference type="PANTHER" id="PTHR10458">
    <property type="entry name" value="PEPTIDE DEFORMYLASE"/>
    <property type="match status" value="1"/>
</dbReference>
<keyword evidence="4 7" id="KW-0378">Hydrolase</keyword>
<comment type="function">
    <text evidence="6 7">Removes the formyl group from the N-terminal Met of newly synthesized proteins.</text>
</comment>
<evidence type="ECO:0000313" key="9">
    <source>
        <dbReference type="Proteomes" id="UP000537522"/>
    </source>
</evidence>
<dbReference type="InterPro" id="IPR036821">
    <property type="entry name" value="Peptide_deformylase_sf"/>
</dbReference>
<dbReference type="AlphaFoldDB" id="A0A7L0KBV9"/>
<dbReference type="EMBL" id="VXAL01015192">
    <property type="protein sequence ID" value="NXK53719.1"/>
    <property type="molecule type" value="Genomic_DNA"/>
</dbReference>
<evidence type="ECO:0000256" key="7">
    <source>
        <dbReference type="RuleBase" id="RU362111"/>
    </source>
</evidence>
<dbReference type="PANTHER" id="PTHR10458:SF2">
    <property type="entry name" value="PEPTIDE DEFORMYLASE, MITOCHONDRIAL"/>
    <property type="match status" value="1"/>
</dbReference>
<comment type="similarity">
    <text evidence="1 7">Belongs to the polypeptide deformylase family.</text>
</comment>
<keyword evidence="3 7" id="KW-0479">Metal-binding</keyword>
<evidence type="ECO:0000256" key="5">
    <source>
        <dbReference type="ARBA" id="ARBA00022917"/>
    </source>
</evidence>
<dbReference type="GO" id="GO:0042586">
    <property type="term" value="F:peptide deformylase activity"/>
    <property type="evidence" value="ECO:0007669"/>
    <property type="project" value="UniProtKB-EC"/>
</dbReference>
<dbReference type="GO" id="GO:0046872">
    <property type="term" value="F:metal ion binding"/>
    <property type="evidence" value="ECO:0007669"/>
    <property type="project" value="UniProtKB-KW"/>
</dbReference>
<dbReference type="GO" id="GO:0006412">
    <property type="term" value="P:translation"/>
    <property type="evidence" value="ECO:0007669"/>
    <property type="project" value="UniProtKB-KW"/>
</dbReference>
<keyword evidence="9" id="KW-1185">Reference proteome</keyword>
<proteinExistence type="inferred from homology"/>
<dbReference type="InterPro" id="IPR023635">
    <property type="entry name" value="Peptide_deformylase"/>
</dbReference>
<dbReference type="GO" id="GO:0005739">
    <property type="term" value="C:mitochondrion"/>
    <property type="evidence" value="ECO:0007669"/>
    <property type="project" value="TreeGrafter"/>
</dbReference>
<dbReference type="SUPFAM" id="SSF56420">
    <property type="entry name" value="Peptide deformylase"/>
    <property type="match status" value="1"/>
</dbReference>
<dbReference type="EC" id="3.5.1.88" evidence="2 7"/>
<evidence type="ECO:0000256" key="6">
    <source>
        <dbReference type="ARBA" id="ARBA00037114"/>
    </source>
</evidence>
<feature type="non-terminal residue" evidence="8">
    <location>
        <position position="1"/>
    </location>
</feature>
<reference evidence="8 9" key="1">
    <citation type="submission" date="2019-09" db="EMBL/GenBank/DDBJ databases">
        <title>Bird 10,000 Genomes (B10K) Project - Family phase.</title>
        <authorList>
            <person name="Zhang G."/>
        </authorList>
    </citation>
    <scope>NUCLEOTIDE SEQUENCE [LARGE SCALE GENOMIC DNA]</scope>
    <source>
        <strain evidence="8">B10K-DU-011-36</strain>
        <tissue evidence="8">Muscle</tissue>
    </source>
</reference>
<dbReference type="Proteomes" id="UP000537522">
    <property type="component" value="Unassembled WGS sequence"/>
</dbReference>
<organism evidence="8 9">
    <name type="scientific">Chauna torquata</name>
    <name type="common">Southern screamer</name>
    <dbReference type="NCBI Taxonomy" id="30388"/>
    <lineage>
        <taxon>Eukaryota</taxon>
        <taxon>Metazoa</taxon>
        <taxon>Chordata</taxon>
        <taxon>Craniata</taxon>
        <taxon>Vertebrata</taxon>
        <taxon>Euteleostomi</taxon>
        <taxon>Archelosauria</taxon>
        <taxon>Archosauria</taxon>
        <taxon>Dinosauria</taxon>
        <taxon>Saurischia</taxon>
        <taxon>Theropoda</taxon>
        <taxon>Coelurosauria</taxon>
        <taxon>Aves</taxon>
        <taxon>Neognathae</taxon>
        <taxon>Galloanserae</taxon>
        <taxon>Anseriformes</taxon>
        <taxon>Anhimidae</taxon>
        <taxon>Chauna</taxon>
    </lineage>
</organism>
<evidence type="ECO:0000256" key="4">
    <source>
        <dbReference type="ARBA" id="ARBA00022801"/>
    </source>
</evidence>
<keyword evidence="5 7" id="KW-0648">Protein biosynthesis</keyword>
<accession>A0A7L0KBV9</accession>
<evidence type="ECO:0000256" key="2">
    <source>
        <dbReference type="ARBA" id="ARBA00012175"/>
    </source>
</evidence>
<gene>
    <name evidence="8" type="primary">Pdf</name>
    <name evidence="8" type="ORF">CHATOR_R05682</name>
</gene>
<dbReference type="Gene3D" id="3.90.45.10">
    <property type="entry name" value="Peptide deformylase"/>
    <property type="match status" value="1"/>
</dbReference>
<comment type="caution">
    <text evidence="8">The sequence shown here is derived from an EMBL/GenBank/DDBJ whole genome shotgun (WGS) entry which is preliminary data.</text>
</comment>
<sequence>AHRIEPFPLRLLVNPALRVLDARLVTAPEGCASLRGFSAYVPRHWAVHNGEPVSWEATGWAARIIQHEMDHLDGVLFIDRMDSRTFTNSAWSQLLD</sequence>
<evidence type="ECO:0000256" key="3">
    <source>
        <dbReference type="ARBA" id="ARBA00022723"/>
    </source>
</evidence>
<protein>
    <recommendedName>
        <fullName evidence="2 7">Peptide deformylase</fullName>
        <ecNumber evidence="2 7">3.5.1.88</ecNumber>
    </recommendedName>
</protein>
<feature type="non-terminal residue" evidence="8">
    <location>
        <position position="96"/>
    </location>
</feature>
<dbReference type="Pfam" id="PF01327">
    <property type="entry name" value="Pep_deformylase"/>
    <property type="match status" value="1"/>
</dbReference>
<evidence type="ECO:0000256" key="1">
    <source>
        <dbReference type="ARBA" id="ARBA00010759"/>
    </source>
</evidence>